<feature type="compositionally biased region" description="Basic and acidic residues" evidence="8">
    <location>
        <begin position="1"/>
        <end position="12"/>
    </location>
</feature>
<evidence type="ECO:0000256" key="6">
    <source>
        <dbReference type="ARBA" id="ARBA00023242"/>
    </source>
</evidence>
<proteinExistence type="inferred from homology"/>
<dbReference type="EMBL" id="GATS01000007">
    <property type="protein sequence ID" value="JAC06622.1"/>
    <property type="molecule type" value="Transcribed_RNA"/>
</dbReference>
<evidence type="ECO:0000256" key="1">
    <source>
        <dbReference type="ARBA" id="ARBA00004123"/>
    </source>
</evidence>
<gene>
    <name evidence="10" type="primary">HSFY1</name>
</gene>
<feature type="region of interest" description="Disordered" evidence="8">
    <location>
        <begin position="1"/>
        <end position="28"/>
    </location>
</feature>
<name>W8CC58_MONDO</name>
<evidence type="ECO:0000256" key="2">
    <source>
        <dbReference type="ARBA" id="ARBA00006403"/>
    </source>
</evidence>
<evidence type="ECO:0000256" key="4">
    <source>
        <dbReference type="ARBA" id="ARBA00023125"/>
    </source>
</evidence>
<dbReference type="GO" id="GO:0003700">
    <property type="term" value="F:DNA-binding transcription factor activity"/>
    <property type="evidence" value="ECO:0007669"/>
    <property type="project" value="InterPro"/>
</dbReference>
<dbReference type="InterPro" id="IPR036390">
    <property type="entry name" value="WH_DNA-bd_sf"/>
</dbReference>
<dbReference type="OrthoDB" id="9448128at2759"/>
<dbReference type="Pfam" id="PF00447">
    <property type="entry name" value="HSF_DNA-bind"/>
    <property type="match status" value="1"/>
</dbReference>
<sequence>MAEKSNQKKTEGSEMALSLSETQDLSPQDRTIGSEMCISSILSSATPVCEQTSSGDSDLRSLIEENAFQALTERPLIKRPRFTLCDVGSVEDNDFLSLTFPKKLWKIVESEQFKSIWWDSDGTCVVIDEELFKKEVLERKGPFRIFETDCMKSFIRQLNLYGFSKMRQDFQRSASLADFLAEEKEVSVLSKLQFYHNPNFKRGYPHLLVRMKRRVGIKNASPVPFSLDQDFGKSCLKVEGNLDNQKSDLVPESSGKNVFSTSTNSNVQKSILRKLATSKKLTGTTTRIRSGFSTPPATSVRPSEHIVADQNARLNQLTPFHLPQHSTHTQVNTRDIDSSTATSATSLYRVIPPVQNSPFGPMMGLPTFPTMYPDLPAMQAHLASLLPFCNPWFSMPMIAAASAISMSRASHHNRTPSYHHCPNCNCSSSNVPSAKGAPKGNDYAGYQR</sequence>
<comment type="subcellular location">
    <subcellularLocation>
        <location evidence="1">Nucleus</location>
    </subcellularLocation>
</comment>
<protein>
    <submittedName>
        <fullName evidence="10">HSFY1</fullName>
    </submittedName>
</protein>
<dbReference type="FunFam" id="1.10.10.10:FF:000349">
    <property type="entry name" value="Heat shock transcription factor, Y-linked"/>
    <property type="match status" value="1"/>
</dbReference>
<keyword evidence="5" id="KW-0804">Transcription</keyword>
<keyword evidence="3" id="KW-0805">Transcription regulation</keyword>
<feature type="compositionally biased region" description="Polar residues" evidence="8">
    <location>
        <begin position="19"/>
        <end position="28"/>
    </location>
</feature>
<dbReference type="InterPro" id="IPR036388">
    <property type="entry name" value="WH-like_DNA-bd_sf"/>
</dbReference>
<dbReference type="SUPFAM" id="SSF46785">
    <property type="entry name" value="Winged helix' DNA-binding domain"/>
    <property type="match status" value="1"/>
</dbReference>
<keyword evidence="4" id="KW-0238">DNA-binding</keyword>
<evidence type="ECO:0000256" key="8">
    <source>
        <dbReference type="SAM" id="MobiDB-lite"/>
    </source>
</evidence>
<accession>W8CC58</accession>
<dbReference type="SMART" id="SM00415">
    <property type="entry name" value="HSF"/>
    <property type="match status" value="1"/>
</dbReference>
<dbReference type="PANTHER" id="PTHR10015">
    <property type="entry name" value="HEAT SHOCK TRANSCRIPTION FACTOR"/>
    <property type="match status" value="1"/>
</dbReference>
<dbReference type="GO" id="GO:0043565">
    <property type="term" value="F:sequence-specific DNA binding"/>
    <property type="evidence" value="ECO:0007669"/>
    <property type="project" value="InterPro"/>
</dbReference>
<dbReference type="InterPro" id="IPR000232">
    <property type="entry name" value="HSF_DNA-bd"/>
</dbReference>
<reference evidence="10" key="1">
    <citation type="journal article" date="2014" name="Nature">
        <title>Origins and functional evolution of Y chromosomes across mammals.</title>
        <authorList>
            <person name="Cortez D."/>
            <person name="Marin R."/>
            <person name="Toledo-Flores D."/>
            <person name="Froidevaux L."/>
            <person name="Liechti A."/>
            <person name="Waters P.D."/>
            <person name="Grutzner F."/>
            <person name="Kaessmann H."/>
        </authorList>
    </citation>
    <scope>NUCLEOTIDE SEQUENCE</scope>
    <source>
        <tissue evidence="10">Brain</tissue>
    </source>
</reference>
<dbReference type="PANTHER" id="PTHR10015:SF336">
    <property type="entry name" value="HEAT SHOCK TRANSCRIPTION FACTOR, Y-LINKED"/>
    <property type="match status" value="1"/>
</dbReference>
<evidence type="ECO:0000259" key="9">
    <source>
        <dbReference type="SMART" id="SM00415"/>
    </source>
</evidence>
<feature type="domain" description="HSF-type DNA-binding" evidence="9">
    <location>
        <begin position="96"/>
        <end position="214"/>
    </location>
</feature>
<evidence type="ECO:0000313" key="10">
    <source>
        <dbReference type="EMBL" id="JAC06622.1"/>
    </source>
</evidence>
<keyword evidence="6" id="KW-0539">Nucleus</keyword>
<dbReference type="Gene3D" id="1.10.10.10">
    <property type="entry name" value="Winged helix-like DNA-binding domain superfamily/Winged helix DNA-binding domain"/>
    <property type="match status" value="1"/>
</dbReference>
<comment type="similarity">
    <text evidence="2 7">Belongs to the HSF family.</text>
</comment>
<dbReference type="GO" id="GO:0005634">
    <property type="term" value="C:nucleus"/>
    <property type="evidence" value="ECO:0007669"/>
    <property type="project" value="UniProtKB-SubCell"/>
</dbReference>
<evidence type="ECO:0000256" key="5">
    <source>
        <dbReference type="ARBA" id="ARBA00023163"/>
    </source>
</evidence>
<evidence type="ECO:0000256" key="7">
    <source>
        <dbReference type="RuleBase" id="RU004020"/>
    </source>
</evidence>
<dbReference type="AlphaFoldDB" id="W8CC58"/>
<evidence type="ECO:0000256" key="3">
    <source>
        <dbReference type="ARBA" id="ARBA00023015"/>
    </source>
</evidence>
<organism evidence="10">
    <name type="scientific">Monodelphis domestica</name>
    <name type="common">Gray short-tailed opossum</name>
    <dbReference type="NCBI Taxonomy" id="13616"/>
    <lineage>
        <taxon>Eukaryota</taxon>
        <taxon>Metazoa</taxon>
        <taxon>Chordata</taxon>
        <taxon>Craniata</taxon>
        <taxon>Vertebrata</taxon>
        <taxon>Euteleostomi</taxon>
        <taxon>Mammalia</taxon>
        <taxon>Metatheria</taxon>
        <taxon>Didelphimorphia</taxon>
        <taxon>Didelphidae</taxon>
        <taxon>Monodelphis</taxon>
    </lineage>
</organism>